<dbReference type="Proteomes" id="UP000486297">
    <property type="component" value="Unassembled WGS sequence"/>
</dbReference>
<dbReference type="AlphaFoldDB" id="A0A7X2GZA2"/>
<protein>
    <submittedName>
        <fullName evidence="1">DUF723 domain-containing protein</fullName>
    </submittedName>
</protein>
<reference evidence="1" key="1">
    <citation type="journal article" name="Emerg. Infect. Dis.">
        <title>Two cases of a newly characterized neisseria species.</title>
        <authorList>
            <person name="Mustapha M."/>
            <person name="Lemos A.P.S."/>
            <person name="Harrison L.H."/>
            <person name="Vantyne D."/>
            <person name="Sacchi C.T."/>
        </authorList>
    </citation>
    <scope>NUCLEOTIDE SEQUENCE</scope>
    <source>
        <strain evidence="1">N.95.16</strain>
    </source>
</reference>
<dbReference type="InterPro" id="IPR007929">
    <property type="entry name" value="DUF723"/>
</dbReference>
<comment type="caution">
    <text evidence="1">The sequence shown here is derived from an EMBL/GenBank/DDBJ whole genome shotgun (WGS) entry which is preliminary data.</text>
</comment>
<dbReference type="Pfam" id="PF05265">
    <property type="entry name" value="DUF723"/>
    <property type="match status" value="1"/>
</dbReference>
<accession>A0A7X2GZA2</accession>
<evidence type="ECO:0000313" key="2">
    <source>
        <dbReference type="Proteomes" id="UP000486297"/>
    </source>
</evidence>
<sequence>MPKPLKLSEAVERLRLKFPDIELVTYSGASKPCVIRCKTHGIQTVSSYSEIMRSVAGCPECGTLHRHKQAGYRFKQRAVEYEMLKKRVVQLEAALVKHGIELPRVDKD</sequence>
<keyword evidence="2" id="KW-1185">Reference proteome</keyword>
<proteinExistence type="predicted"/>
<dbReference type="RefSeq" id="WP_095502963.1">
    <property type="nucleotide sequence ID" value="NZ_WJXO01000001.1"/>
</dbReference>
<gene>
    <name evidence="1" type="ORF">GJU80_08925</name>
</gene>
<evidence type="ECO:0000313" key="1">
    <source>
        <dbReference type="EMBL" id="MRN38594.1"/>
    </source>
</evidence>
<dbReference type="EMBL" id="WJXO01000001">
    <property type="protein sequence ID" value="MRN38594.1"/>
    <property type="molecule type" value="Genomic_DNA"/>
</dbReference>
<name>A0A7X2GZA2_9NEIS</name>
<organism evidence="1 2">
    <name type="scientific">Neisseria brasiliensis</name>
    <dbReference type="NCBI Taxonomy" id="2666100"/>
    <lineage>
        <taxon>Bacteria</taxon>
        <taxon>Pseudomonadati</taxon>
        <taxon>Pseudomonadota</taxon>
        <taxon>Betaproteobacteria</taxon>
        <taxon>Neisseriales</taxon>
        <taxon>Neisseriaceae</taxon>
        <taxon>Neisseria</taxon>
    </lineage>
</organism>